<dbReference type="GO" id="GO:0046872">
    <property type="term" value="F:metal ion binding"/>
    <property type="evidence" value="ECO:0007669"/>
    <property type="project" value="UniProtKB-KW"/>
</dbReference>
<dbReference type="GO" id="GO:0005737">
    <property type="term" value="C:cytoplasm"/>
    <property type="evidence" value="ECO:0007669"/>
    <property type="project" value="UniProtKB-ARBA"/>
</dbReference>
<evidence type="ECO:0000313" key="9">
    <source>
        <dbReference type="EMBL" id="MPM44961.1"/>
    </source>
</evidence>
<evidence type="ECO:0000256" key="1">
    <source>
        <dbReference type="ARBA" id="ARBA00001947"/>
    </source>
</evidence>
<dbReference type="AlphaFoldDB" id="A0A644ZYE2"/>
<dbReference type="PANTHER" id="PTHR19836">
    <property type="entry name" value="30S RIBOSOMAL PROTEIN S14"/>
    <property type="match status" value="1"/>
</dbReference>
<evidence type="ECO:0000256" key="2">
    <source>
        <dbReference type="ARBA" id="ARBA00022723"/>
    </source>
</evidence>
<evidence type="ECO:0000256" key="3">
    <source>
        <dbReference type="ARBA" id="ARBA00022730"/>
    </source>
</evidence>
<dbReference type="FunFam" id="4.10.830.10:FF:000001">
    <property type="entry name" value="30S ribosomal protein S14 type Z"/>
    <property type="match status" value="1"/>
</dbReference>
<dbReference type="EMBL" id="VSSQ01010686">
    <property type="protein sequence ID" value="MPM44961.1"/>
    <property type="molecule type" value="Genomic_DNA"/>
</dbReference>
<dbReference type="GO" id="GO:0019843">
    <property type="term" value="F:rRNA binding"/>
    <property type="evidence" value="ECO:0007669"/>
    <property type="project" value="UniProtKB-KW"/>
</dbReference>
<protein>
    <recommendedName>
        <fullName evidence="8">Small ribosomal subunit protein uS14</fullName>
    </recommendedName>
</protein>
<name>A0A644ZYE2_9ZZZZ</name>
<dbReference type="SUPFAM" id="SSF57716">
    <property type="entry name" value="Glucocorticoid receptor-like (DNA-binding domain)"/>
    <property type="match status" value="1"/>
</dbReference>
<organism evidence="9">
    <name type="scientific">bioreactor metagenome</name>
    <dbReference type="NCBI Taxonomy" id="1076179"/>
    <lineage>
        <taxon>unclassified sequences</taxon>
        <taxon>metagenomes</taxon>
        <taxon>ecological metagenomes</taxon>
    </lineage>
</organism>
<dbReference type="InterPro" id="IPR023053">
    <property type="entry name" value="Ribosomal_uS14_bact"/>
</dbReference>
<dbReference type="NCBIfam" id="NF005974">
    <property type="entry name" value="PRK08061.1"/>
    <property type="match status" value="1"/>
</dbReference>
<keyword evidence="7" id="KW-0687">Ribonucleoprotein</keyword>
<gene>
    <name evidence="9" type="primary">rpsZ_6</name>
    <name evidence="9" type="ORF">SDC9_91646</name>
</gene>
<dbReference type="GO" id="GO:0015935">
    <property type="term" value="C:small ribosomal subunit"/>
    <property type="evidence" value="ECO:0007669"/>
    <property type="project" value="TreeGrafter"/>
</dbReference>
<dbReference type="Gene3D" id="4.10.830.10">
    <property type="entry name" value="30s Ribosomal Protein S14, Chain N"/>
    <property type="match status" value="1"/>
</dbReference>
<keyword evidence="3" id="KW-0699">rRNA-binding</keyword>
<dbReference type="HAMAP" id="MF_01364_B">
    <property type="entry name" value="Ribosomal_uS14_2_B"/>
    <property type="match status" value="1"/>
</dbReference>
<sequence>MAKKSMILKQQAPAKFSSRKYNRCKLCGRPHAYLRDYGVCRICFRELAYKGEIPGVRKASF</sequence>
<keyword evidence="4" id="KW-0862">Zinc</keyword>
<keyword evidence="5" id="KW-0694">RNA-binding</keyword>
<proteinExistence type="inferred from homology"/>
<dbReference type="GO" id="GO:0006412">
    <property type="term" value="P:translation"/>
    <property type="evidence" value="ECO:0007669"/>
    <property type="project" value="InterPro"/>
</dbReference>
<evidence type="ECO:0000256" key="6">
    <source>
        <dbReference type="ARBA" id="ARBA00022980"/>
    </source>
</evidence>
<keyword evidence="2" id="KW-0479">Metal-binding</keyword>
<dbReference type="GO" id="GO:0003735">
    <property type="term" value="F:structural constituent of ribosome"/>
    <property type="evidence" value="ECO:0007669"/>
    <property type="project" value="InterPro"/>
</dbReference>
<comment type="caution">
    <text evidence="9">The sequence shown here is derived from an EMBL/GenBank/DDBJ whole genome shotgun (WGS) entry which is preliminary data.</text>
</comment>
<dbReference type="PANTHER" id="PTHR19836:SF19">
    <property type="entry name" value="SMALL RIBOSOMAL SUBUNIT PROTEIN US14M"/>
    <property type="match status" value="1"/>
</dbReference>
<evidence type="ECO:0000256" key="8">
    <source>
        <dbReference type="ARBA" id="ARBA00035167"/>
    </source>
</evidence>
<evidence type="ECO:0000256" key="5">
    <source>
        <dbReference type="ARBA" id="ARBA00022884"/>
    </source>
</evidence>
<dbReference type="Pfam" id="PF00253">
    <property type="entry name" value="Ribosomal_S14"/>
    <property type="match status" value="1"/>
</dbReference>
<reference evidence="9" key="1">
    <citation type="submission" date="2019-08" db="EMBL/GenBank/DDBJ databases">
        <authorList>
            <person name="Kucharzyk K."/>
            <person name="Murdoch R.W."/>
            <person name="Higgins S."/>
            <person name="Loffler F."/>
        </authorList>
    </citation>
    <scope>NUCLEOTIDE SEQUENCE</scope>
</reference>
<dbReference type="InterPro" id="IPR001209">
    <property type="entry name" value="Ribosomal_uS14"/>
</dbReference>
<accession>A0A644ZYE2</accession>
<comment type="cofactor">
    <cofactor evidence="1">
        <name>Zn(2+)</name>
        <dbReference type="ChEBI" id="CHEBI:29105"/>
    </cofactor>
</comment>
<evidence type="ECO:0000256" key="4">
    <source>
        <dbReference type="ARBA" id="ARBA00022833"/>
    </source>
</evidence>
<keyword evidence="6 9" id="KW-0689">Ribosomal protein</keyword>
<dbReference type="InterPro" id="IPR043140">
    <property type="entry name" value="Ribosomal_uS14_sf"/>
</dbReference>
<evidence type="ECO:0000256" key="7">
    <source>
        <dbReference type="ARBA" id="ARBA00023274"/>
    </source>
</evidence>